<evidence type="ECO:0000313" key="2">
    <source>
        <dbReference type="Proteomes" id="UP000185151"/>
    </source>
</evidence>
<dbReference type="Pfam" id="PF18928">
    <property type="entry name" value="DUF5677"/>
    <property type="match status" value="1"/>
</dbReference>
<dbReference type="InterPro" id="IPR043733">
    <property type="entry name" value="DUF5677"/>
</dbReference>
<dbReference type="RefSeq" id="WP_074300270.1">
    <property type="nucleotide sequence ID" value="NZ_FSRU01000002.1"/>
</dbReference>
<dbReference type="Proteomes" id="UP000185151">
    <property type="component" value="Unassembled WGS sequence"/>
</dbReference>
<dbReference type="EMBL" id="FSRU01000002">
    <property type="protein sequence ID" value="SIO61534.1"/>
    <property type="molecule type" value="Genomic_DNA"/>
</dbReference>
<accession>A0A1N6KYA2</accession>
<protein>
    <submittedName>
        <fullName evidence="1">Uncharacterized protein</fullName>
    </submittedName>
</protein>
<reference evidence="1 2" key="1">
    <citation type="submission" date="2016-11" db="EMBL/GenBank/DDBJ databases">
        <authorList>
            <person name="Jaros S."/>
            <person name="Januszkiewicz K."/>
            <person name="Wedrychowicz H."/>
        </authorList>
    </citation>
    <scope>NUCLEOTIDE SEQUENCE [LARGE SCALE GENOMIC DNA]</scope>
    <source>
        <strain evidence="1 2">GAS95</strain>
    </source>
</reference>
<organism evidence="1 2">
    <name type="scientific">Paraburkholderia phenazinium</name>
    <dbReference type="NCBI Taxonomy" id="60549"/>
    <lineage>
        <taxon>Bacteria</taxon>
        <taxon>Pseudomonadati</taxon>
        <taxon>Pseudomonadota</taxon>
        <taxon>Betaproteobacteria</taxon>
        <taxon>Burkholderiales</taxon>
        <taxon>Burkholderiaceae</taxon>
        <taxon>Paraburkholderia</taxon>
    </lineage>
</organism>
<gene>
    <name evidence="1" type="ORF">SAMN05444165_5262</name>
</gene>
<name>A0A1N6KYA2_9BURK</name>
<proteinExistence type="predicted"/>
<dbReference type="OrthoDB" id="9076683at2"/>
<evidence type="ECO:0000313" key="1">
    <source>
        <dbReference type="EMBL" id="SIO61534.1"/>
    </source>
</evidence>
<dbReference type="AlphaFoldDB" id="A0A1N6KYA2"/>
<sequence length="270" mass="29656">MDKFNDIGFLSPELATWADQLRADFAFEFGIVERIDRLAMRVLFDLPAEEMTEAHMFANLCFGRALQAFQSAILLAQKGALVDSRTLVRSCTETVIALAACRVDDSMPAQIKEDADQHRSKLANALLAADRSKEILSADRVASLAAVVKEVAAEYGARGPRKINWAEKANAGGVSDLYDMAYRTMSGDGAHCTVWSLSRYHSPGNADEKSGFVFRPDRSDIEDTLFTACAAILHALATVIEWFDLSPNHAEMELCVEGWKQMRGSGANVD</sequence>
<keyword evidence="2" id="KW-1185">Reference proteome</keyword>